<accession>A0A8J8AWY3</accession>
<comment type="caution">
    <text evidence="17">The sequence shown here is derived from an EMBL/GenBank/DDBJ whole genome shotgun (WGS) entry which is preliminary data.</text>
</comment>
<dbReference type="UniPathway" id="UPA00958"/>
<keyword evidence="6 15" id="KW-0997">Cell inner membrane</keyword>
<dbReference type="EC" id="2.7.1.166" evidence="4 15"/>
<evidence type="ECO:0000256" key="9">
    <source>
        <dbReference type="ARBA" id="ARBA00022777"/>
    </source>
</evidence>
<evidence type="ECO:0000313" key="18">
    <source>
        <dbReference type="EMBL" id="MBS7457653.1"/>
    </source>
</evidence>
<evidence type="ECO:0000256" key="2">
    <source>
        <dbReference type="ARBA" id="ARBA00004713"/>
    </source>
</evidence>
<evidence type="ECO:0000256" key="5">
    <source>
        <dbReference type="ARBA" id="ARBA00022475"/>
    </source>
</evidence>
<dbReference type="Proteomes" id="UP000675747">
    <property type="component" value="Unassembled WGS sequence"/>
</dbReference>
<comment type="function">
    <text evidence="15">Catalyzes the ATP-dependent phosphorylation of the 3-deoxy-D-manno-octulosonic acid (Kdo) residue in Kdo-lipid IV(A) at the 4-OH position.</text>
</comment>
<comment type="pathway">
    <text evidence="2 15">Bacterial outer membrane biogenesis; LPS core biosynthesis.</text>
</comment>
<dbReference type="InterPro" id="IPR022826">
    <property type="entry name" value="KDO_kinase"/>
</dbReference>
<keyword evidence="12 15" id="KW-0472">Membrane</keyword>
<dbReference type="Gene3D" id="1.10.510.10">
    <property type="entry name" value="Transferase(Phosphotransferase) domain 1"/>
    <property type="match status" value="1"/>
</dbReference>
<comment type="catalytic activity">
    <reaction evidence="14 15">
        <text>an alpha-Kdo-(2-&gt;6)-lipid IVA + ATP = a 4-O-phospho-alpha-Kdo-(2-&gt;6)-lipid IVA + ADP + H(+)</text>
        <dbReference type="Rhea" id="RHEA:74271"/>
        <dbReference type="ChEBI" id="CHEBI:15378"/>
        <dbReference type="ChEBI" id="CHEBI:30616"/>
        <dbReference type="ChEBI" id="CHEBI:176428"/>
        <dbReference type="ChEBI" id="CHEBI:193140"/>
        <dbReference type="ChEBI" id="CHEBI:456216"/>
        <dbReference type="EC" id="2.7.1.166"/>
    </reaction>
</comment>
<evidence type="ECO:0000256" key="14">
    <source>
        <dbReference type="ARBA" id="ARBA00034417"/>
    </source>
</evidence>
<keyword evidence="10 15" id="KW-0067">ATP-binding</keyword>
<dbReference type="GO" id="GO:0005886">
    <property type="term" value="C:plasma membrane"/>
    <property type="evidence" value="ECO:0007669"/>
    <property type="project" value="UniProtKB-SubCell"/>
</dbReference>
<keyword evidence="9 15" id="KW-0418">Kinase</keyword>
<evidence type="ECO:0000259" key="16">
    <source>
        <dbReference type="PROSITE" id="PS50011"/>
    </source>
</evidence>
<dbReference type="RefSeq" id="WP_211925783.1">
    <property type="nucleotide sequence ID" value="NZ_JAGQFT020000006.1"/>
</dbReference>
<evidence type="ECO:0000256" key="3">
    <source>
        <dbReference type="ARBA" id="ARBA00010327"/>
    </source>
</evidence>
<proteinExistence type="inferred from homology"/>
<keyword evidence="19" id="KW-1185">Reference proteome</keyword>
<dbReference type="InterPro" id="IPR011009">
    <property type="entry name" value="Kinase-like_dom_sf"/>
</dbReference>
<dbReference type="EMBL" id="JAGQFT010000023">
    <property type="protein sequence ID" value="MBR0561817.1"/>
    <property type="molecule type" value="Genomic_DNA"/>
</dbReference>
<dbReference type="GO" id="GO:0005524">
    <property type="term" value="F:ATP binding"/>
    <property type="evidence" value="ECO:0007669"/>
    <property type="project" value="UniProtKB-UniRule"/>
</dbReference>
<reference evidence="18 19" key="1">
    <citation type="journal article" date="2021" name="Microbiol. Resour. Announc.">
        <title>Draft Genome Sequence of Coralloluteibacterium stylophorae LMG 29479T.</title>
        <authorList>
            <person name="Karlyshev A.V."/>
            <person name="Kudryashova E.B."/>
            <person name="Ariskina E.V."/>
            <person name="Conroy A.P."/>
            <person name="Abidueva E.Y."/>
        </authorList>
    </citation>
    <scope>NUCLEOTIDE SEQUENCE [LARGE SCALE GENOMIC DNA]</scope>
    <source>
        <strain evidence="18 19">LMG 29479</strain>
    </source>
</reference>
<dbReference type="SUPFAM" id="SSF56112">
    <property type="entry name" value="Protein kinase-like (PK-like)"/>
    <property type="match status" value="1"/>
</dbReference>
<comment type="subcellular location">
    <subcellularLocation>
        <location evidence="1 15">Cell inner membrane</location>
        <topology evidence="1 15">Peripheral membrane protein</topology>
        <orientation evidence="1 15">Cytoplasmic side</orientation>
    </subcellularLocation>
</comment>
<keyword evidence="7 15" id="KW-0808">Transferase</keyword>
<evidence type="ECO:0000256" key="13">
    <source>
        <dbReference type="ARBA" id="ARBA00029511"/>
    </source>
</evidence>
<evidence type="ECO:0000256" key="11">
    <source>
        <dbReference type="ARBA" id="ARBA00022985"/>
    </source>
</evidence>
<evidence type="ECO:0000256" key="4">
    <source>
        <dbReference type="ARBA" id="ARBA00011988"/>
    </source>
</evidence>
<evidence type="ECO:0000256" key="10">
    <source>
        <dbReference type="ARBA" id="ARBA00022840"/>
    </source>
</evidence>
<dbReference type="GO" id="GO:0004672">
    <property type="term" value="F:protein kinase activity"/>
    <property type="evidence" value="ECO:0007669"/>
    <property type="project" value="InterPro"/>
</dbReference>
<dbReference type="HAMAP" id="MF_00521">
    <property type="entry name" value="KDO_kinase"/>
    <property type="match status" value="1"/>
</dbReference>
<reference evidence="17" key="2">
    <citation type="submission" date="2021-04" db="EMBL/GenBank/DDBJ databases">
        <authorList>
            <person name="Karlyshev A.V."/>
        </authorList>
    </citation>
    <scope>NUCLEOTIDE SEQUENCE</scope>
    <source>
        <strain evidence="17">LMG 29479</strain>
    </source>
</reference>
<keyword evidence="8 15" id="KW-0547">Nucleotide-binding</keyword>
<evidence type="ECO:0000256" key="15">
    <source>
        <dbReference type="HAMAP-Rule" id="MF_00521"/>
    </source>
</evidence>
<dbReference type="AlphaFoldDB" id="A0A8J8AWY3"/>
<organism evidence="17">
    <name type="scientific">Coralloluteibacterium stylophorae</name>
    <dbReference type="NCBI Taxonomy" id="1776034"/>
    <lineage>
        <taxon>Bacteria</taxon>
        <taxon>Pseudomonadati</taxon>
        <taxon>Pseudomonadota</taxon>
        <taxon>Gammaproteobacteria</taxon>
        <taxon>Lysobacterales</taxon>
        <taxon>Lysobacteraceae</taxon>
        <taxon>Coralloluteibacterium</taxon>
    </lineage>
</organism>
<dbReference type="Pfam" id="PF06293">
    <property type="entry name" value="Kdo"/>
    <property type="match status" value="1"/>
</dbReference>
<dbReference type="InterPro" id="IPR000719">
    <property type="entry name" value="Prot_kinase_dom"/>
</dbReference>
<keyword evidence="11 15" id="KW-0448">Lipopolysaccharide biosynthesis</keyword>
<evidence type="ECO:0000256" key="6">
    <source>
        <dbReference type="ARBA" id="ARBA00022519"/>
    </source>
</evidence>
<keyword evidence="5 15" id="KW-1003">Cell membrane</keyword>
<name>A0A8J8AWY3_9GAMM</name>
<evidence type="ECO:0000313" key="17">
    <source>
        <dbReference type="EMBL" id="MBR0561817.1"/>
    </source>
</evidence>
<evidence type="ECO:0000256" key="12">
    <source>
        <dbReference type="ARBA" id="ARBA00023136"/>
    </source>
</evidence>
<dbReference type="EMBL" id="JAGQFT020000006">
    <property type="protein sequence ID" value="MBS7457653.1"/>
    <property type="molecule type" value="Genomic_DNA"/>
</dbReference>
<dbReference type="PROSITE" id="PS50011">
    <property type="entry name" value="PROTEIN_KINASE_DOM"/>
    <property type="match status" value="1"/>
</dbReference>
<evidence type="ECO:0000256" key="1">
    <source>
        <dbReference type="ARBA" id="ARBA00004515"/>
    </source>
</evidence>
<protein>
    <recommendedName>
        <fullName evidence="13 15">3-deoxy-D-manno-octulosonic acid kinase</fullName>
        <shortName evidence="15">Kdo kinase</shortName>
        <ecNumber evidence="4 15">2.7.1.166</ecNumber>
    </recommendedName>
</protein>
<feature type="domain" description="Protein kinase" evidence="16">
    <location>
        <begin position="44"/>
        <end position="250"/>
    </location>
</feature>
<gene>
    <name evidence="15" type="primary">kdkA</name>
    <name evidence="18" type="ORF">KB893_010965</name>
    <name evidence="17" type="ORF">KB893_04695</name>
</gene>
<dbReference type="GO" id="GO:0009244">
    <property type="term" value="P:lipopolysaccharide core region biosynthetic process"/>
    <property type="evidence" value="ECO:0007669"/>
    <property type="project" value="UniProtKB-UniRule"/>
</dbReference>
<sequence length="250" mass="27916">MTIPDLAGEGLQPFRAHAGHGAILFDPQRVRQPGPELFDAGAWGPAARPVGQGGRGAAWFVEDAELGAMVLRHYRRGGLPARLVADRYLWRGANDARSFQEFRLLKALRALDLPVPAPIAAAYARDGLAYRADLLIERIPRTRSLAERQAEADDALWARVGETVARFHRAGVDHADLNAANILVDDAGTVWLIDFDRGRRRPPATRWRERNLRRLRRSLLKLRGARPADRVERDYATLHAGYDRAWASAL</sequence>
<dbReference type="NCBIfam" id="NF002475">
    <property type="entry name" value="PRK01723.1"/>
    <property type="match status" value="1"/>
</dbReference>
<evidence type="ECO:0000313" key="19">
    <source>
        <dbReference type="Proteomes" id="UP000675747"/>
    </source>
</evidence>
<comment type="similarity">
    <text evidence="3 15">Belongs to the protein kinase superfamily. KdkA/RfaP family.</text>
</comment>
<feature type="active site" evidence="15">
    <location>
        <position position="176"/>
    </location>
</feature>
<evidence type="ECO:0000256" key="7">
    <source>
        <dbReference type="ARBA" id="ARBA00022679"/>
    </source>
</evidence>
<evidence type="ECO:0000256" key="8">
    <source>
        <dbReference type="ARBA" id="ARBA00022741"/>
    </source>
</evidence>